<proteinExistence type="predicted"/>
<dbReference type="AlphaFoldDB" id="A0A1X7BS62"/>
<sequence>MKNLDSRLDLLIHKIKQESPSARFRLQPQLGRLINEFAAQGTKVERDIKLLNEELQNEAIEAQFDNMPV</sequence>
<evidence type="ECO:0000313" key="2">
    <source>
        <dbReference type="Proteomes" id="UP000193224"/>
    </source>
</evidence>
<protein>
    <submittedName>
        <fullName evidence="1">Uncharacterized protein</fullName>
    </submittedName>
</protein>
<reference evidence="1 2" key="1">
    <citation type="submission" date="2017-03" db="EMBL/GenBank/DDBJ databases">
        <authorList>
            <person name="Afonso C.L."/>
            <person name="Miller P.J."/>
            <person name="Scott M.A."/>
            <person name="Spackman E."/>
            <person name="Goraichik I."/>
            <person name="Dimitrov K.M."/>
            <person name="Suarez D.L."/>
            <person name="Swayne D.E."/>
        </authorList>
    </citation>
    <scope>NUCLEOTIDE SEQUENCE [LARGE SCALE GENOMIC DNA]</scope>
    <source>
        <strain evidence="1 2">CECT 7745</strain>
    </source>
</reference>
<dbReference type="EMBL" id="FWXB01000008">
    <property type="protein sequence ID" value="SMC12526.1"/>
    <property type="molecule type" value="Genomic_DNA"/>
</dbReference>
<organism evidence="1 2">
    <name type="scientific">Roseovarius aestuarii</name>
    <dbReference type="NCBI Taxonomy" id="475083"/>
    <lineage>
        <taxon>Bacteria</taxon>
        <taxon>Pseudomonadati</taxon>
        <taxon>Pseudomonadota</taxon>
        <taxon>Alphaproteobacteria</taxon>
        <taxon>Rhodobacterales</taxon>
        <taxon>Roseobacteraceae</taxon>
        <taxon>Roseovarius</taxon>
    </lineage>
</organism>
<dbReference type="RefSeq" id="WP_085800484.1">
    <property type="nucleotide sequence ID" value="NZ_FWXB01000008.1"/>
</dbReference>
<dbReference type="OrthoDB" id="7870782at2"/>
<keyword evidence="2" id="KW-1185">Reference proteome</keyword>
<gene>
    <name evidence="1" type="ORF">ROA7745_02352</name>
</gene>
<dbReference type="Proteomes" id="UP000193224">
    <property type="component" value="Unassembled WGS sequence"/>
</dbReference>
<name>A0A1X7BS62_9RHOB</name>
<evidence type="ECO:0000313" key="1">
    <source>
        <dbReference type="EMBL" id="SMC12526.1"/>
    </source>
</evidence>
<accession>A0A1X7BS62</accession>